<dbReference type="InterPro" id="IPR051013">
    <property type="entry name" value="MBL_superfamily_lactonases"/>
</dbReference>
<proteinExistence type="inferred from homology"/>
<keyword evidence="4" id="KW-0862">Zinc</keyword>
<dbReference type="AlphaFoldDB" id="A0AAE0K8Q3"/>
<evidence type="ECO:0000256" key="4">
    <source>
        <dbReference type="ARBA" id="ARBA00022833"/>
    </source>
</evidence>
<dbReference type="SMART" id="SM00849">
    <property type="entry name" value="Lactamase_B"/>
    <property type="match status" value="1"/>
</dbReference>
<comment type="similarity">
    <text evidence="1">Belongs to the metallo-beta-lactamase superfamily.</text>
</comment>
<evidence type="ECO:0000313" key="8">
    <source>
        <dbReference type="Proteomes" id="UP001285441"/>
    </source>
</evidence>
<dbReference type="Proteomes" id="UP001285441">
    <property type="component" value="Unassembled WGS sequence"/>
</dbReference>
<keyword evidence="5" id="KW-0732">Signal</keyword>
<dbReference type="PANTHER" id="PTHR42978">
    <property type="entry name" value="QUORUM-QUENCHING LACTONASE YTNP-RELATED-RELATED"/>
    <property type="match status" value="1"/>
</dbReference>
<dbReference type="InterPro" id="IPR001279">
    <property type="entry name" value="Metallo-B-lactamas"/>
</dbReference>
<feature type="signal peptide" evidence="5">
    <location>
        <begin position="1"/>
        <end position="22"/>
    </location>
</feature>
<organism evidence="7 8">
    <name type="scientific">Podospora didyma</name>
    <dbReference type="NCBI Taxonomy" id="330526"/>
    <lineage>
        <taxon>Eukaryota</taxon>
        <taxon>Fungi</taxon>
        <taxon>Dikarya</taxon>
        <taxon>Ascomycota</taxon>
        <taxon>Pezizomycotina</taxon>
        <taxon>Sordariomycetes</taxon>
        <taxon>Sordariomycetidae</taxon>
        <taxon>Sordariales</taxon>
        <taxon>Podosporaceae</taxon>
        <taxon>Podospora</taxon>
    </lineage>
</organism>
<accession>A0AAE0K8Q3</accession>
<sequence>MRNLSLFVRLALWLSAAVVVTGSPKPPVSKALFDVPRGKTAQVSIIDSTMRFDGIPVSFFMGPPLPGFDMMGALTTWCFLVESSKGEKVLFDIGVPKDFTTYSPFVQEQIRNNTQSGATLTVEKDVADVLKENGVKLRDISSVIWSHFHFDHIGDIRTFPNKTDLVVGPGFKAAFFPGYPTIPNSPVQEYYFTGRNVREIDFTKQHPPLKAGQFSAFDFFGDGSFYLLDTPGHATGHLGGLARTSTNPDTFIFMGGDLCHHGSEIRPSQFLPIPAHVSFPAAVSEAYHRSRVTTCPGDTFAQLNTQRGRRVDQPFFDPLLGENITAMLDTIKGAQAADAQDDVFFIFAHDMGIDGVVDVFPKKANQWKKKGWGEKSLWNFLAELVPALGPAQAKTCKARY</sequence>
<evidence type="ECO:0000259" key="6">
    <source>
        <dbReference type="SMART" id="SM00849"/>
    </source>
</evidence>
<dbReference type="CDD" id="cd07730">
    <property type="entry name" value="metallo-hydrolase-like_MBL-fold"/>
    <property type="match status" value="1"/>
</dbReference>
<reference evidence="7" key="1">
    <citation type="journal article" date="2023" name="Mol. Phylogenet. Evol.">
        <title>Genome-scale phylogeny and comparative genomics of the fungal order Sordariales.</title>
        <authorList>
            <person name="Hensen N."/>
            <person name="Bonometti L."/>
            <person name="Westerberg I."/>
            <person name="Brannstrom I.O."/>
            <person name="Guillou S."/>
            <person name="Cros-Aarteil S."/>
            <person name="Calhoun S."/>
            <person name="Haridas S."/>
            <person name="Kuo A."/>
            <person name="Mondo S."/>
            <person name="Pangilinan J."/>
            <person name="Riley R."/>
            <person name="LaButti K."/>
            <person name="Andreopoulos B."/>
            <person name="Lipzen A."/>
            <person name="Chen C."/>
            <person name="Yan M."/>
            <person name="Daum C."/>
            <person name="Ng V."/>
            <person name="Clum A."/>
            <person name="Steindorff A."/>
            <person name="Ohm R.A."/>
            <person name="Martin F."/>
            <person name="Silar P."/>
            <person name="Natvig D.O."/>
            <person name="Lalanne C."/>
            <person name="Gautier V."/>
            <person name="Ament-Velasquez S.L."/>
            <person name="Kruys A."/>
            <person name="Hutchinson M.I."/>
            <person name="Powell A.J."/>
            <person name="Barry K."/>
            <person name="Miller A.N."/>
            <person name="Grigoriev I.V."/>
            <person name="Debuchy R."/>
            <person name="Gladieux P."/>
            <person name="Hiltunen Thoren M."/>
            <person name="Johannesson H."/>
        </authorList>
    </citation>
    <scope>NUCLEOTIDE SEQUENCE</scope>
    <source>
        <strain evidence="7">CBS 232.78</strain>
    </source>
</reference>
<dbReference type="EMBL" id="JAULSW010000008">
    <property type="protein sequence ID" value="KAK3371974.1"/>
    <property type="molecule type" value="Genomic_DNA"/>
</dbReference>
<feature type="chain" id="PRO_5042179953" evidence="5">
    <location>
        <begin position="23"/>
        <end position="400"/>
    </location>
</feature>
<dbReference type="SUPFAM" id="SSF56281">
    <property type="entry name" value="Metallo-hydrolase/oxidoreductase"/>
    <property type="match status" value="1"/>
</dbReference>
<dbReference type="Pfam" id="PF00753">
    <property type="entry name" value="Lactamase_B"/>
    <property type="match status" value="1"/>
</dbReference>
<protein>
    <submittedName>
        <fullName evidence="7">Beta-lactamase-like protein</fullName>
    </submittedName>
</protein>
<name>A0AAE0K8Q3_9PEZI</name>
<keyword evidence="2" id="KW-0479">Metal-binding</keyword>
<evidence type="ECO:0000256" key="1">
    <source>
        <dbReference type="ARBA" id="ARBA00007749"/>
    </source>
</evidence>
<dbReference type="InterPro" id="IPR036866">
    <property type="entry name" value="RibonucZ/Hydroxyglut_hydro"/>
</dbReference>
<evidence type="ECO:0000313" key="7">
    <source>
        <dbReference type="EMBL" id="KAK3371974.1"/>
    </source>
</evidence>
<comment type="caution">
    <text evidence="7">The sequence shown here is derived from an EMBL/GenBank/DDBJ whole genome shotgun (WGS) entry which is preliminary data.</text>
</comment>
<dbReference type="PANTHER" id="PTHR42978:SF5">
    <property type="entry name" value="METALLO-BETA-LACTAMASE DOMAIN-CONTAINING PROTEIN"/>
    <property type="match status" value="1"/>
</dbReference>
<reference evidence="7" key="2">
    <citation type="submission" date="2023-06" db="EMBL/GenBank/DDBJ databases">
        <authorList>
            <consortium name="Lawrence Berkeley National Laboratory"/>
            <person name="Haridas S."/>
            <person name="Hensen N."/>
            <person name="Bonometti L."/>
            <person name="Westerberg I."/>
            <person name="Brannstrom I.O."/>
            <person name="Guillou S."/>
            <person name="Cros-Aarteil S."/>
            <person name="Calhoun S."/>
            <person name="Kuo A."/>
            <person name="Mondo S."/>
            <person name="Pangilinan J."/>
            <person name="Riley R."/>
            <person name="LaButti K."/>
            <person name="Andreopoulos B."/>
            <person name="Lipzen A."/>
            <person name="Chen C."/>
            <person name="Yanf M."/>
            <person name="Daum C."/>
            <person name="Ng V."/>
            <person name="Clum A."/>
            <person name="Steindorff A."/>
            <person name="Ohm R."/>
            <person name="Martin F."/>
            <person name="Silar P."/>
            <person name="Natvig D."/>
            <person name="Lalanne C."/>
            <person name="Gautier V."/>
            <person name="Ament-velasquez S.L."/>
            <person name="Kruys A."/>
            <person name="Hutchinson M.I."/>
            <person name="Powell A.J."/>
            <person name="Barry K."/>
            <person name="Miller A.N."/>
            <person name="Grigoriev I.V."/>
            <person name="Debuchy R."/>
            <person name="Gladieux P."/>
            <person name="Thoren M.H."/>
            <person name="Johannesson H."/>
        </authorList>
    </citation>
    <scope>NUCLEOTIDE SEQUENCE</scope>
    <source>
        <strain evidence="7">CBS 232.78</strain>
    </source>
</reference>
<feature type="domain" description="Metallo-beta-lactamase" evidence="6">
    <location>
        <begin position="75"/>
        <end position="298"/>
    </location>
</feature>
<evidence type="ECO:0000256" key="2">
    <source>
        <dbReference type="ARBA" id="ARBA00022723"/>
    </source>
</evidence>
<keyword evidence="8" id="KW-1185">Reference proteome</keyword>
<dbReference type="GO" id="GO:0016787">
    <property type="term" value="F:hydrolase activity"/>
    <property type="evidence" value="ECO:0007669"/>
    <property type="project" value="UniProtKB-KW"/>
</dbReference>
<dbReference type="GO" id="GO:0046872">
    <property type="term" value="F:metal ion binding"/>
    <property type="evidence" value="ECO:0007669"/>
    <property type="project" value="UniProtKB-KW"/>
</dbReference>
<dbReference type="Gene3D" id="3.60.15.10">
    <property type="entry name" value="Ribonuclease Z/Hydroxyacylglutathione hydrolase-like"/>
    <property type="match status" value="1"/>
</dbReference>
<evidence type="ECO:0000256" key="5">
    <source>
        <dbReference type="SAM" id="SignalP"/>
    </source>
</evidence>
<keyword evidence="3" id="KW-0378">Hydrolase</keyword>
<evidence type="ECO:0000256" key="3">
    <source>
        <dbReference type="ARBA" id="ARBA00022801"/>
    </source>
</evidence>
<gene>
    <name evidence="7" type="ORF">B0H63DRAFT_401336</name>
</gene>